<dbReference type="GO" id="GO:0005886">
    <property type="term" value="C:plasma membrane"/>
    <property type="evidence" value="ECO:0007669"/>
    <property type="project" value="TreeGrafter"/>
</dbReference>
<dbReference type="PANTHER" id="PTHR23112:SF37">
    <property type="entry name" value="G PROTEIN-COUPLED RECEPTOR GPR1"/>
    <property type="match status" value="1"/>
</dbReference>
<organism evidence="7 8">
    <name type="scientific">[Torrubiella] hemipterigena</name>
    <dbReference type="NCBI Taxonomy" id="1531966"/>
    <lineage>
        <taxon>Eukaryota</taxon>
        <taxon>Fungi</taxon>
        <taxon>Dikarya</taxon>
        <taxon>Ascomycota</taxon>
        <taxon>Pezizomycotina</taxon>
        <taxon>Sordariomycetes</taxon>
        <taxon>Hypocreomycetidae</taxon>
        <taxon>Hypocreales</taxon>
        <taxon>Clavicipitaceae</taxon>
        <taxon>Clavicipitaceae incertae sedis</taxon>
        <taxon>'Torrubiella' clade</taxon>
    </lineage>
</organism>
<keyword evidence="8" id="KW-1185">Reference proteome</keyword>
<dbReference type="GO" id="GO:0007189">
    <property type="term" value="P:adenylate cyclase-activating G protein-coupled receptor signaling pathway"/>
    <property type="evidence" value="ECO:0007669"/>
    <property type="project" value="TreeGrafter"/>
</dbReference>
<keyword evidence="2 5" id="KW-0812">Transmembrane</keyword>
<dbReference type="InterPro" id="IPR000276">
    <property type="entry name" value="GPCR_Rhodpsn"/>
</dbReference>
<keyword evidence="3 5" id="KW-1133">Transmembrane helix</keyword>
<feature type="transmembrane region" description="Helical" evidence="5">
    <location>
        <begin position="193"/>
        <end position="215"/>
    </location>
</feature>
<keyword evidence="4 5" id="KW-0472">Membrane</keyword>
<feature type="transmembrane region" description="Helical" evidence="5">
    <location>
        <begin position="118"/>
        <end position="139"/>
    </location>
</feature>
<proteinExistence type="predicted"/>
<dbReference type="PROSITE" id="PS50262">
    <property type="entry name" value="G_PROTEIN_RECEP_F1_2"/>
    <property type="match status" value="1"/>
</dbReference>
<evidence type="ECO:0000256" key="3">
    <source>
        <dbReference type="ARBA" id="ARBA00022989"/>
    </source>
</evidence>
<accession>A0A0A1STK9</accession>
<feature type="transmembrane region" description="Helical" evidence="5">
    <location>
        <begin position="159"/>
        <end position="181"/>
    </location>
</feature>
<dbReference type="Proteomes" id="UP000039046">
    <property type="component" value="Unassembled WGS sequence"/>
</dbReference>
<gene>
    <name evidence="7" type="ORF">VHEMI01633</name>
</gene>
<evidence type="ECO:0000256" key="4">
    <source>
        <dbReference type="ARBA" id="ARBA00023136"/>
    </source>
</evidence>
<evidence type="ECO:0000256" key="2">
    <source>
        <dbReference type="ARBA" id="ARBA00022692"/>
    </source>
</evidence>
<dbReference type="InterPro" id="IPR017452">
    <property type="entry name" value="GPCR_Rhodpsn_7TM"/>
</dbReference>
<dbReference type="STRING" id="1531966.A0A0A1STK9"/>
<dbReference type="EMBL" id="CDHN01000001">
    <property type="protein sequence ID" value="CEJ81511.1"/>
    <property type="molecule type" value="Genomic_DNA"/>
</dbReference>
<protein>
    <recommendedName>
        <fullName evidence="6">G-protein coupled receptors family 1 profile domain-containing protein</fullName>
    </recommendedName>
</protein>
<feature type="transmembrane region" description="Helical" evidence="5">
    <location>
        <begin position="322"/>
        <end position="345"/>
    </location>
</feature>
<evidence type="ECO:0000313" key="8">
    <source>
        <dbReference type="Proteomes" id="UP000039046"/>
    </source>
</evidence>
<sequence>MPRGLNHHGQSLTPLYPDLHKGLIAVTVLAFISFLASLALFGYLTVKLVKWYLIVAKTPVEQDSVALDSVDSAPTNQQADDFKLGIDGIFSDNASSAGGASSTARRQRRCRGAPNQSLLLIYNLVLADLLQATAFSLNASWLFRNGIIVGTATCFTQGLLVSIGDLASSVFITAVAIHAYLSIIKQYQPKQRTLYMTIALLWSFVILISTLPIAVTRNGADNGGYFVRAVAWCWVNEQYQTLRLATHYAYVFLGLFTTSVVYTTIYFKLRYRNSRQAKTYTADGPLTTTQNSYAFLIYPIIYVTCTLPIAIGRIISMSGTRIPVEYFCFAGAMIAFNGFFDCLLYTTTRNSIIFSSVREMDMQDTGLSTFTFLTPPARQFGNVISVETAKRKKRRDENGKKKANAWQFLDDQAEFGCAPQNSIHLDFITSVVIERQQASLGRS</sequence>
<dbReference type="GO" id="GO:0004930">
    <property type="term" value="F:G protein-coupled receptor activity"/>
    <property type="evidence" value="ECO:0007669"/>
    <property type="project" value="InterPro"/>
</dbReference>
<comment type="subcellular location">
    <subcellularLocation>
        <location evidence="1">Membrane</location>
        <topology evidence="1">Multi-pass membrane protein</topology>
    </subcellularLocation>
</comment>
<dbReference type="SUPFAM" id="SSF81321">
    <property type="entry name" value="Family A G protein-coupled receptor-like"/>
    <property type="match status" value="1"/>
</dbReference>
<name>A0A0A1STK9_9HYPO</name>
<evidence type="ECO:0000256" key="1">
    <source>
        <dbReference type="ARBA" id="ARBA00004141"/>
    </source>
</evidence>
<feature type="transmembrane region" description="Helical" evidence="5">
    <location>
        <begin position="248"/>
        <end position="269"/>
    </location>
</feature>
<feature type="transmembrane region" description="Helical" evidence="5">
    <location>
        <begin position="295"/>
        <end position="316"/>
    </location>
</feature>
<dbReference type="Gene3D" id="1.20.1070.10">
    <property type="entry name" value="Rhodopsin 7-helix transmembrane proteins"/>
    <property type="match status" value="1"/>
</dbReference>
<evidence type="ECO:0000256" key="5">
    <source>
        <dbReference type="SAM" id="Phobius"/>
    </source>
</evidence>
<dbReference type="HOGENOM" id="CLU_027149_3_2_1"/>
<dbReference type="PANTHER" id="PTHR23112">
    <property type="entry name" value="G PROTEIN-COUPLED RECEPTOR 157-RELATED"/>
    <property type="match status" value="1"/>
</dbReference>
<dbReference type="OrthoDB" id="100006at2759"/>
<dbReference type="AlphaFoldDB" id="A0A0A1STK9"/>
<evidence type="ECO:0000313" key="7">
    <source>
        <dbReference type="EMBL" id="CEJ81511.1"/>
    </source>
</evidence>
<feature type="transmembrane region" description="Helical" evidence="5">
    <location>
        <begin position="22"/>
        <end position="44"/>
    </location>
</feature>
<evidence type="ECO:0000259" key="6">
    <source>
        <dbReference type="PROSITE" id="PS50262"/>
    </source>
</evidence>
<dbReference type="Pfam" id="PF00001">
    <property type="entry name" value="7tm_1"/>
    <property type="match status" value="1"/>
</dbReference>
<feature type="domain" description="G-protein coupled receptors family 1 profile" evidence="6">
    <location>
        <begin position="95"/>
        <end position="345"/>
    </location>
</feature>
<reference evidence="7 8" key="1">
    <citation type="journal article" date="2015" name="Genome Announc.">
        <title>Draft Genome Sequence and Gene Annotation of the Entomopathogenic Fungus Verticillium hemipterigenum.</title>
        <authorList>
            <person name="Horn F."/>
            <person name="Habel A."/>
            <person name="Scharf D.H."/>
            <person name="Dworschak J."/>
            <person name="Brakhage A.A."/>
            <person name="Guthke R."/>
            <person name="Hertweck C."/>
            <person name="Linde J."/>
        </authorList>
    </citation>
    <scope>NUCLEOTIDE SEQUENCE [LARGE SCALE GENOMIC DNA]</scope>
</reference>